<comment type="similarity">
    <text evidence="2">Belongs to the FHY3/FAR1 family.</text>
</comment>
<sequence length="142" mass="15785">MEQIRRLAEWEVVEVAGDNGAVRYEVASKSRSNQRGPVTCTLDGALMVNVACHCQMLECDGIPCAHIFTILRSLNLNIIPPCCMSARWTMHVKSTFPSDGGCNTQEYSEQMERYRGLRNRGNLVLFKASRTAGGDREGVAFL</sequence>
<evidence type="ECO:0000313" key="4">
    <source>
        <dbReference type="EMBL" id="JAD44041.1"/>
    </source>
</evidence>
<evidence type="ECO:0000256" key="1">
    <source>
        <dbReference type="PROSITE-ProRule" id="PRU00325"/>
    </source>
</evidence>
<dbReference type="GO" id="GO:0005634">
    <property type="term" value="C:nucleus"/>
    <property type="evidence" value="ECO:0007669"/>
    <property type="project" value="UniProtKB-SubCell"/>
</dbReference>
<keyword evidence="2" id="KW-0479">Metal-binding</keyword>
<evidence type="ECO:0000259" key="3">
    <source>
        <dbReference type="PROSITE" id="PS50966"/>
    </source>
</evidence>
<reference evidence="4" key="2">
    <citation type="journal article" date="2015" name="Data Brief">
        <title>Shoot transcriptome of the giant reed, Arundo donax.</title>
        <authorList>
            <person name="Barrero R.A."/>
            <person name="Guerrero F.D."/>
            <person name="Moolhuijzen P."/>
            <person name="Goolsby J.A."/>
            <person name="Tidwell J."/>
            <person name="Bellgard S.E."/>
            <person name="Bellgard M.I."/>
        </authorList>
    </citation>
    <scope>NUCLEOTIDE SEQUENCE</scope>
    <source>
        <tissue evidence="4">Shoot tissue taken approximately 20 cm above the soil surface</tissue>
    </source>
</reference>
<keyword evidence="1 2" id="KW-0863">Zinc-finger</keyword>
<dbReference type="PROSITE" id="PS50966">
    <property type="entry name" value="ZF_SWIM"/>
    <property type="match status" value="1"/>
</dbReference>
<dbReference type="AlphaFoldDB" id="A0A0A8ZYZ1"/>
<keyword evidence="2" id="KW-0862">Zinc</keyword>
<comment type="function">
    <text evidence="2">Putative transcription activator involved in regulating light control of development.</text>
</comment>
<dbReference type="GO" id="GO:0008270">
    <property type="term" value="F:zinc ion binding"/>
    <property type="evidence" value="ECO:0007669"/>
    <property type="project" value="UniProtKB-UniRule"/>
</dbReference>
<name>A0A0A8ZYZ1_ARUDO</name>
<dbReference type="GO" id="GO:0006355">
    <property type="term" value="P:regulation of DNA-templated transcription"/>
    <property type="evidence" value="ECO:0007669"/>
    <property type="project" value="UniProtKB-UniRule"/>
</dbReference>
<feature type="domain" description="SWIM-type" evidence="3">
    <location>
        <begin position="24"/>
        <end position="75"/>
    </location>
</feature>
<evidence type="ECO:0000256" key="2">
    <source>
        <dbReference type="RuleBase" id="RU367018"/>
    </source>
</evidence>
<dbReference type="PANTHER" id="PTHR31669:SF292">
    <property type="entry name" value="OS02G0262500 PROTEIN"/>
    <property type="match status" value="1"/>
</dbReference>
<dbReference type="InterPro" id="IPR031052">
    <property type="entry name" value="FHY3/FAR1"/>
</dbReference>
<protein>
    <recommendedName>
        <fullName evidence="2">Protein FAR1-RELATED SEQUENCE</fullName>
    </recommendedName>
</protein>
<reference evidence="4" key="1">
    <citation type="submission" date="2014-09" db="EMBL/GenBank/DDBJ databases">
        <authorList>
            <person name="Magalhaes I.L.F."/>
            <person name="Oliveira U."/>
            <person name="Santos F.R."/>
            <person name="Vidigal T.H.D.A."/>
            <person name="Brescovit A.D."/>
            <person name="Santos A.J."/>
        </authorList>
    </citation>
    <scope>NUCLEOTIDE SEQUENCE</scope>
    <source>
        <tissue evidence="4">Shoot tissue taken approximately 20 cm above the soil surface</tissue>
    </source>
</reference>
<keyword evidence="2" id="KW-0539">Nucleus</keyword>
<dbReference type="PANTHER" id="PTHR31669">
    <property type="entry name" value="PROTEIN FAR1-RELATED SEQUENCE 10-RELATED"/>
    <property type="match status" value="1"/>
</dbReference>
<proteinExistence type="inferred from homology"/>
<dbReference type="InterPro" id="IPR007527">
    <property type="entry name" value="Znf_SWIM"/>
</dbReference>
<accession>A0A0A8ZYZ1</accession>
<dbReference type="EMBL" id="GBRH01253854">
    <property type="protein sequence ID" value="JAD44041.1"/>
    <property type="molecule type" value="Transcribed_RNA"/>
</dbReference>
<comment type="subcellular location">
    <subcellularLocation>
        <location evidence="2">Nucleus</location>
    </subcellularLocation>
</comment>
<organism evidence="4">
    <name type="scientific">Arundo donax</name>
    <name type="common">Giant reed</name>
    <name type="synonym">Donax arundinaceus</name>
    <dbReference type="NCBI Taxonomy" id="35708"/>
    <lineage>
        <taxon>Eukaryota</taxon>
        <taxon>Viridiplantae</taxon>
        <taxon>Streptophyta</taxon>
        <taxon>Embryophyta</taxon>
        <taxon>Tracheophyta</taxon>
        <taxon>Spermatophyta</taxon>
        <taxon>Magnoliopsida</taxon>
        <taxon>Liliopsida</taxon>
        <taxon>Poales</taxon>
        <taxon>Poaceae</taxon>
        <taxon>PACMAD clade</taxon>
        <taxon>Arundinoideae</taxon>
        <taxon>Arundineae</taxon>
        <taxon>Arundo</taxon>
    </lineage>
</organism>